<name>A0A7X1WU71_9PSED</name>
<evidence type="ECO:0000256" key="1">
    <source>
        <dbReference type="ARBA" id="ARBA00004167"/>
    </source>
</evidence>
<evidence type="ECO:0000256" key="4">
    <source>
        <dbReference type="ARBA" id="ARBA00022989"/>
    </source>
</evidence>
<evidence type="ECO:0000256" key="2">
    <source>
        <dbReference type="ARBA" id="ARBA00010265"/>
    </source>
</evidence>
<dbReference type="InterPro" id="IPR005498">
    <property type="entry name" value="T4SS_VirB10/TraB/TrbI"/>
</dbReference>
<evidence type="ECO:0000256" key="6">
    <source>
        <dbReference type="SAM" id="MobiDB-lite"/>
    </source>
</evidence>
<evidence type="ECO:0000313" key="9">
    <source>
        <dbReference type="Proteomes" id="UP000447574"/>
    </source>
</evidence>
<gene>
    <name evidence="8" type="ORF">GHO37_10865</name>
</gene>
<dbReference type="Pfam" id="PF03743">
    <property type="entry name" value="TrbI"/>
    <property type="match status" value="1"/>
</dbReference>
<evidence type="ECO:0000256" key="5">
    <source>
        <dbReference type="ARBA" id="ARBA00023136"/>
    </source>
</evidence>
<dbReference type="GO" id="GO:0016020">
    <property type="term" value="C:membrane"/>
    <property type="evidence" value="ECO:0007669"/>
    <property type="project" value="UniProtKB-SubCell"/>
</dbReference>
<evidence type="ECO:0000256" key="7">
    <source>
        <dbReference type="SAM" id="Phobius"/>
    </source>
</evidence>
<dbReference type="EMBL" id="WIWF01000033">
    <property type="protein sequence ID" value="MQT74804.1"/>
    <property type="molecule type" value="Genomic_DNA"/>
</dbReference>
<keyword evidence="5 7" id="KW-0472">Membrane</keyword>
<reference evidence="8 9" key="1">
    <citation type="submission" date="2019-10" db="EMBL/GenBank/DDBJ databases">
        <title>Evaluation of single-gene subtyping targets for Pseudomonas.</title>
        <authorList>
            <person name="Reichler S.J."/>
            <person name="Orsi R.H."/>
            <person name="Wiedmann M."/>
            <person name="Martin N.H."/>
            <person name="Murphy S.I."/>
        </authorList>
    </citation>
    <scope>NUCLEOTIDE SEQUENCE [LARGE SCALE GENOMIC DNA]</scope>
    <source>
        <strain evidence="8 9">FSL R10-2932</strain>
    </source>
</reference>
<dbReference type="RefSeq" id="WP_153438234.1">
    <property type="nucleotide sequence ID" value="NZ_WIWF01000033.1"/>
</dbReference>
<protein>
    <submittedName>
        <fullName evidence="8">Conjugal transfer protein TrbI</fullName>
    </submittedName>
</protein>
<proteinExistence type="inferred from homology"/>
<evidence type="ECO:0000256" key="3">
    <source>
        <dbReference type="ARBA" id="ARBA00022692"/>
    </source>
</evidence>
<keyword evidence="4 7" id="KW-1133">Transmembrane helix</keyword>
<feature type="region of interest" description="Disordered" evidence="6">
    <location>
        <begin position="88"/>
        <end position="142"/>
    </location>
</feature>
<evidence type="ECO:0000313" key="8">
    <source>
        <dbReference type="EMBL" id="MQT74804.1"/>
    </source>
</evidence>
<comment type="similarity">
    <text evidence="2">Belongs to the TrbI/VirB10 family.</text>
</comment>
<dbReference type="Proteomes" id="UP000447574">
    <property type="component" value="Unassembled WGS sequence"/>
</dbReference>
<dbReference type="InterPro" id="IPR042217">
    <property type="entry name" value="T4SS_VirB10/TrbI"/>
</dbReference>
<sequence length="469" mass="49305">MADTDQMSPDSSPGASSKKTGVRRVNNVPLMIGIAVLALFMGLIAMVAVKRSNQANVEHAATAQGKGGDSSLMAADIVGGRADGLIPEAKAEPPLLPPADPQAPTTPNGVPVARVENPNAPPQPPRGNGGPRSPEDQEDEQLRQRKMQLFQTAVGAKTAITLPDLSRVGTGTTDDTPQTPDEMVDRIAQVRRQIDQQRSTDPNAAYQAQLRQVQGNMGGGSGGGYGGGRSGGSSGMMLASSSSDTGKDYGTFDGNGKKDRWALNSKMEAPTTPFEIRAGAVIPGIMLSGINSDLPGQIMAQVSQDVYDTATGKYLLIPQGTRMVGTYSSDVGYGQEGVLIAWQRLVFPDGKALDIGAMPGADMAGYSGFRDKVNHHLLRLYGSALFMAGITAGASIATQDDNNSVGYQQPSVSSELSSALGQQLGQVSAQIISKNLNISPTIEIRPGYRFNIVAVKDVTFTKAYQSFDY</sequence>
<accession>A0A7X1WU71</accession>
<dbReference type="AlphaFoldDB" id="A0A7X1WU71"/>
<keyword evidence="3 7" id="KW-0812">Transmembrane</keyword>
<comment type="caution">
    <text evidence="8">The sequence shown here is derived from an EMBL/GenBank/DDBJ whole genome shotgun (WGS) entry which is preliminary data.</text>
</comment>
<feature type="region of interest" description="Disordered" evidence="6">
    <location>
        <begin position="1"/>
        <end position="20"/>
    </location>
</feature>
<feature type="compositionally biased region" description="Polar residues" evidence="6">
    <location>
        <begin position="1"/>
        <end position="19"/>
    </location>
</feature>
<comment type="subcellular location">
    <subcellularLocation>
        <location evidence="1">Membrane</location>
        <topology evidence="1">Single-pass membrane protein</topology>
    </subcellularLocation>
</comment>
<dbReference type="CDD" id="cd16429">
    <property type="entry name" value="VirB10"/>
    <property type="match status" value="1"/>
</dbReference>
<organism evidence="8 9">
    <name type="scientific">Pseudomonas helleri</name>
    <dbReference type="NCBI Taxonomy" id="1608996"/>
    <lineage>
        <taxon>Bacteria</taxon>
        <taxon>Pseudomonadati</taxon>
        <taxon>Pseudomonadota</taxon>
        <taxon>Gammaproteobacteria</taxon>
        <taxon>Pseudomonadales</taxon>
        <taxon>Pseudomonadaceae</taxon>
        <taxon>Pseudomonas</taxon>
    </lineage>
</organism>
<dbReference type="Gene3D" id="2.40.128.260">
    <property type="entry name" value="Type IV secretion system, VirB10/TraB/TrbI"/>
    <property type="match status" value="1"/>
</dbReference>
<feature type="transmembrane region" description="Helical" evidence="7">
    <location>
        <begin position="28"/>
        <end position="49"/>
    </location>
</feature>